<dbReference type="EMBL" id="VTHL01000001">
    <property type="protein sequence ID" value="TYZ14231.1"/>
    <property type="molecule type" value="Genomic_DNA"/>
</dbReference>
<dbReference type="Gene3D" id="2.170.16.10">
    <property type="entry name" value="Hedgehog/Intein (Hint) domain"/>
    <property type="match status" value="1"/>
</dbReference>
<dbReference type="GO" id="GO:0016539">
    <property type="term" value="P:intein-mediated protein splicing"/>
    <property type="evidence" value="ECO:0007669"/>
    <property type="project" value="InterPro"/>
</dbReference>
<dbReference type="CDD" id="cd00081">
    <property type="entry name" value="Hint"/>
    <property type="match status" value="1"/>
</dbReference>
<accession>A0A5D6VDT7</accession>
<organism evidence="2 3">
    <name type="scientific">Hymenobacter lutimineralis</name>
    <dbReference type="NCBI Taxonomy" id="2606448"/>
    <lineage>
        <taxon>Bacteria</taxon>
        <taxon>Pseudomonadati</taxon>
        <taxon>Bacteroidota</taxon>
        <taxon>Cytophagia</taxon>
        <taxon>Cytophagales</taxon>
        <taxon>Hymenobacteraceae</taxon>
        <taxon>Hymenobacter</taxon>
    </lineage>
</organism>
<gene>
    <name evidence="2" type="ORF">FY528_00415</name>
</gene>
<comment type="caution">
    <text evidence="2">The sequence shown here is derived from an EMBL/GenBank/DDBJ whole genome shotgun (WGS) entry which is preliminary data.</text>
</comment>
<keyword evidence="3" id="KW-1185">Reference proteome</keyword>
<dbReference type="RefSeq" id="WP_149069016.1">
    <property type="nucleotide sequence ID" value="NZ_VTHL01000001.1"/>
</dbReference>
<evidence type="ECO:0000313" key="3">
    <source>
        <dbReference type="Proteomes" id="UP000322791"/>
    </source>
</evidence>
<name>A0A5D6VDT7_9BACT</name>
<feature type="domain" description="Hint" evidence="1">
    <location>
        <begin position="409"/>
        <end position="523"/>
    </location>
</feature>
<dbReference type="InterPro" id="IPR006141">
    <property type="entry name" value="Intein_N"/>
</dbReference>
<dbReference type="InterPro" id="IPR003587">
    <property type="entry name" value="Hint_dom_N"/>
</dbReference>
<dbReference type="PROSITE" id="PS50817">
    <property type="entry name" value="INTEIN_N_TER"/>
    <property type="match status" value="1"/>
</dbReference>
<dbReference type="Proteomes" id="UP000322791">
    <property type="component" value="Unassembled WGS sequence"/>
</dbReference>
<dbReference type="AlphaFoldDB" id="A0A5D6VDT7"/>
<dbReference type="SMART" id="SM00306">
    <property type="entry name" value="HintN"/>
    <property type="match status" value="1"/>
</dbReference>
<reference evidence="2 3" key="1">
    <citation type="submission" date="2019-08" db="EMBL/GenBank/DDBJ databases">
        <authorList>
            <person name="Seo M.-J."/>
        </authorList>
    </citation>
    <scope>NUCLEOTIDE SEQUENCE [LARGE SCALE GENOMIC DNA]</scope>
    <source>
        <strain evidence="2 3">KIGAM108</strain>
    </source>
</reference>
<evidence type="ECO:0000259" key="1">
    <source>
        <dbReference type="SMART" id="SM00306"/>
    </source>
</evidence>
<dbReference type="SUPFAM" id="SSF51294">
    <property type="entry name" value="Hedgehog/intein (Hint) domain"/>
    <property type="match status" value="1"/>
</dbReference>
<dbReference type="InterPro" id="IPR036844">
    <property type="entry name" value="Hint_dom_sf"/>
</dbReference>
<evidence type="ECO:0000313" key="2">
    <source>
        <dbReference type="EMBL" id="TYZ14231.1"/>
    </source>
</evidence>
<sequence>MQSAHRAINLLMFLVLLSVFLLAAGVALAQKPIKTDVTTLFDKVPAPPAAFSCALKRPAELAAVEKQLGQFNVAITSARTAGQSRDEAAMQNFGAQAAADGIEKMTDQQKLAYLQQQGGAMPGHNAQAVQLAQRMQDPAFQAKLASMSDAEKAQFLQQQMAAPGSAQQRMTADPGFQAAQAEFMQQMRDPAFQKAWQKKSQAEQDAYTEQLMRKHGVNEAKMKTIAGSSNTAPPAPLVTAAAMEAFSAMNETFATGMQKPSSLQHLSTALYTEIEVLKNSQQAQRLPAAKEGDCSGQKRVYEQNRQFILRRQELMRKYLPQFASAWAATKTQLKAQAAPFQKELAAIHYTDAIKREDEKVNIVPLAGGQQQMLLMVQNLLEFTSSVYDLNQEYCQLQQAYDKPFQCELATCFPAMAAVTLPNGKQAPIASIRPGDVVLGYDATTGKVAPTRVLRLDEHTEAAYPLVQLTIGTPAIYASTSAEPMPAPASVELVLTPNHPLVLANRETRRADALQTTDELLQLRPDALAVTALTDRQPAGTAPAVYNLRTETGNYFVQGILVGSK</sequence>
<protein>
    <recommendedName>
        <fullName evidence="1">Hint domain-containing protein</fullName>
    </recommendedName>
</protein>
<proteinExistence type="predicted"/>